<dbReference type="PANTHER" id="PTHR13693">
    <property type="entry name" value="CLASS II AMINOTRANSFERASE/8-AMINO-7-OXONONANOATE SYNTHASE"/>
    <property type="match status" value="1"/>
</dbReference>
<dbReference type="InterPro" id="IPR001917">
    <property type="entry name" value="Aminotrans_II_pyridoxalP_BS"/>
</dbReference>
<feature type="domain" description="Aminotransferase class I/classII large" evidence="7">
    <location>
        <begin position="229"/>
        <end position="610"/>
    </location>
</feature>
<evidence type="ECO:0000256" key="2">
    <source>
        <dbReference type="ARBA" id="ARBA00008392"/>
    </source>
</evidence>
<dbReference type="SUPFAM" id="SSF53383">
    <property type="entry name" value="PLP-dependent transferases"/>
    <property type="match status" value="1"/>
</dbReference>
<dbReference type="GO" id="GO:0030170">
    <property type="term" value="F:pyridoxal phosphate binding"/>
    <property type="evidence" value="ECO:0007669"/>
    <property type="project" value="InterPro"/>
</dbReference>
<dbReference type="Pfam" id="PF00155">
    <property type="entry name" value="Aminotran_1_2"/>
    <property type="match status" value="1"/>
</dbReference>
<comment type="catalytic activity">
    <reaction evidence="6">
        <text>L-serine + hexadecanoyl-CoA + H(+) = 3-oxosphinganine + CO2 + CoA</text>
        <dbReference type="Rhea" id="RHEA:14761"/>
        <dbReference type="ChEBI" id="CHEBI:15378"/>
        <dbReference type="ChEBI" id="CHEBI:16526"/>
        <dbReference type="ChEBI" id="CHEBI:33384"/>
        <dbReference type="ChEBI" id="CHEBI:57287"/>
        <dbReference type="ChEBI" id="CHEBI:57379"/>
        <dbReference type="ChEBI" id="CHEBI:58299"/>
        <dbReference type="EC" id="2.3.1.50"/>
    </reaction>
</comment>
<dbReference type="InterPro" id="IPR050087">
    <property type="entry name" value="AON_synthase_class-II"/>
</dbReference>
<reference evidence="8" key="1">
    <citation type="submission" date="2022-06" db="EMBL/GenBank/DDBJ databases">
        <authorList>
            <consortium name="SYNGENTA / RWTH Aachen University"/>
        </authorList>
    </citation>
    <scope>NUCLEOTIDE SEQUENCE</scope>
</reference>
<comment type="caution">
    <text evidence="8">The sequence shown here is derived from an EMBL/GenBank/DDBJ whole genome shotgun (WGS) entry which is preliminary data.</text>
</comment>
<sequence length="658" mass="73846">MLFNSNDDYIYPTNGLTDHPLPSRVLSRLQPIISFDSSSSDHYNQSDSSDNHHHHQPRLAFDLDHQEFGFDNFNQNYRYTSQFRFNQSDHSNDSGSEPVSDSSIIKNQLNFIQVPISSVCTHSPEEPGYLVYLNTYLSYLILIILGHVRDFFGKRFKSEEFKHLVPSNGYAALNSDFDSFYTRRLKARMDDCFARPVTGVAGRTIKLISRISHDHCRSFKFTSSIHRALNISSYNYLGFAQSKGYVSDQVERLIESHSVSVGGSRTDVGNLECQIRCEHLISKFLGLESAILVSQGFATNSTTLPAIASKGTLIISDEFNHSSIRFGSRLSGALVRQYKHNDMDDLQKLLRQSISQGQPRTHRPWKKIIVIAEGIYSMEGTIVNLPGLYALKSIYKFYLYVDEAHSIGALGPRGRGVCDYFGLDPQVIDIQMGTLTKSFGASGGYIAGKKSIIDQLRLKNHSSVYAESMSPAVVQQIISSLEMISSTGTPLRLHNDDTGGLKGSSESLMGSVQMKFSEGQERLRRLAFNARYLSSGLRKLGFIVYGDRDSPIIPLLIFHPGKMLQFSRMMLDRYSIVVVVVAYPATPLVSSRVRFCVSASHTKEDIDRILIATDEIGEILGLKMSRRKVRRDGNGKAGRDDERWSIERVLECGSELID</sequence>
<comment type="similarity">
    <text evidence="2">Belongs to the class-II pyridoxal-phosphate-dependent aminotransferase family.</text>
</comment>
<dbReference type="InterPro" id="IPR015421">
    <property type="entry name" value="PyrdxlP-dep_Trfase_major"/>
</dbReference>
<dbReference type="EC" id="2.3.1.50" evidence="3"/>
<dbReference type="EMBL" id="CALTRL010005907">
    <property type="protein sequence ID" value="CAH7687764.1"/>
    <property type="molecule type" value="Genomic_DNA"/>
</dbReference>
<dbReference type="PANTHER" id="PTHR13693:SF3">
    <property type="entry name" value="LD36009P"/>
    <property type="match status" value="1"/>
</dbReference>
<evidence type="ECO:0000256" key="4">
    <source>
        <dbReference type="ARBA" id="ARBA00022679"/>
    </source>
</evidence>
<dbReference type="GO" id="GO:0016020">
    <property type="term" value="C:membrane"/>
    <property type="evidence" value="ECO:0007669"/>
    <property type="project" value="GOC"/>
</dbReference>
<keyword evidence="5" id="KW-0663">Pyridoxal phosphate</keyword>
<gene>
    <name evidence="8" type="ORF">PPACK8108_LOCUS22600</name>
</gene>
<evidence type="ECO:0000259" key="7">
    <source>
        <dbReference type="Pfam" id="PF00155"/>
    </source>
</evidence>
<organism evidence="8 9">
    <name type="scientific">Phakopsora pachyrhizi</name>
    <name type="common">Asian soybean rust disease fungus</name>
    <dbReference type="NCBI Taxonomy" id="170000"/>
    <lineage>
        <taxon>Eukaryota</taxon>
        <taxon>Fungi</taxon>
        <taxon>Dikarya</taxon>
        <taxon>Basidiomycota</taxon>
        <taxon>Pucciniomycotina</taxon>
        <taxon>Pucciniomycetes</taxon>
        <taxon>Pucciniales</taxon>
        <taxon>Phakopsoraceae</taxon>
        <taxon>Phakopsora</taxon>
    </lineage>
</organism>
<evidence type="ECO:0000256" key="1">
    <source>
        <dbReference type="ARBA" id="ARBA00001933"/>
    </source>
</evidence>
<dbReference type="Gene3D" id="3.90.1150.10">
    <property type="entry name" value="Aspartate Aminotransferase, domain 1"/>
    <property type="match status" value="1"/>
</dbReference>
<dbReference type="InterPro" id="IPR004839">
    <property type="entry name" value="Aminotransferase_I/II_large"/>
</dbReference>
<evidence type="ECO:0000256" key="5">
    <source>
        <dbReference type="ARBA" id="ARBA00022898"/>
    </source>
</evidence>
<keyword evidence="4" id="KW-0808">Transferase</keyword>
<dbReference type="AlphaFoldDB" id="A0AAV0BM83"/>
<name>A0AAV0BM83_PHAPC</name>
<dbReference type="PROSITE" id="PS00599">
    <property type="entry name" value="AA_TRANSFER_CLASS_2"/>
    <property type="match status" value="1"/>
</dbReference>
<dbReference type="CDD" id="cd06454">
    <property type="entry name" value="KBL_like"/>
    <property type="match status" value="1"/>
</dbReference>
<keyword evidence="9" id="KW-1185">Reference proteome</keyword>
<comment type="cofactor">
    <cofactor evidence="1">
        <name>pyridoxal 5'-phosphate</name>
        <dbReference type="ChEBI" id="CHEBI:597326"/>
    </cofactor>
</comment>
<evidence type="ECO:0000256" key="6">
    <source>
        <dbReference type="ARBA" id="ARBA00048528"/>
    </source>
</evidence>
<dbReference type="GO" id="GO:0004758">
    <property type="term" value="F:serine C-palmitoyltransferase activity"/>
    <property type="evidence" value="ECO:0007669"/>
    <property type="project" value="UniProtKB-EC"/>
</dbReference>
<dbReference type="GO" id="GO:0046512">
    <property type="term" value="P:sphingosine biosynthetic process"/>
    <property type="evidence" value="ECO:0007669"/>
    <property type="project" value="TreeGrafter"/>
</dbReference>
<dbReference type="Proteomes" id="UP001153365">
    <property type="component" value="Unassembled WGS sequence"/>
</dbReference>
<evidence type="ECO:0000256" key="3">
    <source>
        <dbReference type="ARBA" id="ARBA00013220"/>
    </source>
</evidence>
<dbReference type="GO" id="GO:0046513">
    <property type="term" value="P:ceramide biosynthetic process"/>
    <property type="evidence" value="ECO:0007669"/>
    <property type="project" value="TreeGrafter"/>
</dbReference>
<dbReference type="Gene3D" id="3.40.640.10">
    <property type="entry name" value="Type I PLP-dependent aspartate aminotransferase-like (Major domain)"/>
    <property type="match status" value="1"/>
</dbReference>
<dbReference type="InterPro" id="IPR015422">
    <property type="entry name" value="PyrdxlP-dep_Trfase_small"/>
</dbReference>
<protein>
    <recommendedName>
        <fullName evidence="3">serine C-palmitoyltransferase</fullName>
        <ecNumber evidence="3">2.3.1.50</ecNumber>
    </recommendedName>
</protein>
<proteinExistence type="inferred from homology"/>
<evidence type="ECO:0000313" key="9">
    <source>
        <dbReference type="Proteomes" id="UP001153365"/>
    </source>
</evidence>
<dbReference type="GO" id="GO:0017059">
    <property type="term" value="C:serine palmitoyltransferase complex"/>
    <property type="evidence" value="ECO:0007669"/>
    <property type="project" value="TreeGrafter"/>
</dbReference>
<accession>A0AAV0BM83</accession>
<dbReference type="InterPro" id="IPR015424">
    <property type="entry name" value="PyrdxlP-dep_Trfase"/>
</dbReference>
<evidence type="ECO:0000313" key="8">
    <source>
        <dbReference type="EMBL" id="CAH7687764.1"/>
    </source>
</evidence>